<evidence type="ECO:0000256" key="4">
    <source>
        <dbReference type="PROSITE-ProRule" id="PRU00335"/>
    </source>
</evidence>
<dbReference type="PROSITE" id="PS50977">
    <property type="entry name" value="HTH_TETR_2"/>
    <property type="match status" value="1"/>
</dbReference>
<sequence>MATAGGETPGPGRAPRADRLRNRDRILGAAVAVVARDGASASLELVAREAGVGSATLHRHFPSRTLLLEAVFSDRVRALCDRADELAAQLPPEEALSRWLAELADYAASTRGLADTLLASRTTSAGSLQTCHTMLRQAGERLLHDAVAAGTVRPLPVDDLLGLADGISHACQHDPGSAGRLMALALQGIQV</sequence>
<dbReference type="GO" id="GO:0003700">
    <property type="term" value="F:DNA-binding transcription factor activity"/>
    <property type="evidence" value="ECO:0007669"/>
    <property type="project" value="TreeGrafter"/>
</dbReference>
<reference evidence="6 7" key="1">
    <citation type="submission" date="2016-10" db="EMBL/GenBank/DDBJ databases">
        <authorList>
            <person name="de Groot N.N."/>
        </authorList>
    </citation>
    <scope>NUCLEOTIDE SEQUENCE [LARGE SCALE GENOMIC DNA]</scope>
    <source>
        <strain evidence="6 7">MON 2.2</strain>
    </source>
</reference>
<keyword evidence="3" id="KW-0804">Transcription</keyword>
<feature type="domain" description="HTH tetR-type" evidence="5">
    <location>
        <begin position="20"/>
        <end position="79"/>
    </location>
</feature>
<keyword evidence="2 4" id="KW-0238">DNA-binding</keyword>
<dbReference type="AlphaFoldDB" id="A0A1G7BFJ2"/>
<evidence type="ECO:0000313" key="6">
    <source>
        <dbReference type="EMBL" id="SDE25848.1"/>
    </source>
</evidence>
<feature type="DNA-binding region" description="H-T-H motif" evidence="4">
    <location>
        <begin position="42"/>
        <end position="61"/>
    </location>
</feature>
<dbReference type="STRING" id="675864.SAMN04489747_2943"/>
<dbReference type="Gene3D" id="1.10.357.10">
    <property type="entry name" value="Tetracycline Repressor, domain 2"/>
    <property type="match status" value="1"/>
</dbReference>
<evidence type="ECO:0000256" key="2">
    <source>
        <dbReference type="ARBA" id="ARBA00023125"/>
    </source>
</evidence>
<organism evidence="6 7">
    <name type="scientific">Auraticoccus monumenti</name>
    <dbReference type="NCBI Taxonomy" id="675864"/>
    <lineage>
        <taxon>Bacteria</taxon>
        <taxon>Bacillati</taxon>
        <taxon>Actinomycetota</taxon>
        <taxon>Actinomycetes</taxon>
        <taxon>Propionibacteriales</taxon>
        <taxon>Propionibacteriaceae</taxon>
        <taxon>Auraticoccus</taxon>
    </lineage>
</organism>
<keyword evidence="1" id="KW-0805">Transcription regulation</keyword>
<evidence type="ECO:0000256" key="1">
    <source>
        <dbReference type="ARBA" id="ARBA00023015"/>
    </source>
</evidence>
<evidence type="ECO:0000259" key="5">
    <source>
        <dbReference type="PROSITE" id="PS50977"/>
    </source>
</evidence>
<dbReference type="Pfam" id="PF21597">
    <property type="entry name" value="TetR_C_43"/>
    <property type="match status" value="1"/>
</dbReference>
<dbReference type="GO" id="GO:0000976">
    <property type="term" value="F:transcription cis-regulatory region binding"/>
    <property type="evidence" value="ECO:0007669"/>
    <property type="project" value="TreeGrafter"/>
</dbReference>
<evidence type="ECO:0000256" key="3">
    <source>
        <dbReference type="ARBA" id="ARBA00023163"/>
    </source>
</evidence>
<dbReference type="InterPro" id="IPR050109">
    <property type="entry name" value="HTH-type_TetR-like_transc_reg"/>
</dbReference>
<dbReference type="RefSeq" id="WP_090594594.1">
    <property type="nucleotide sequence ID" value="NZ_LT629688.1"/>
</dbReference>
<keyword evidence="7" id="KW-1185">Reference proteome</keyword>
<dbReference type="EMBL" id="LT629688">
    <property type="protein sequence ID" value="SDE25848.1"/>
    <property type="molecule type" value="Genomic_DNA"/>
</dbReference>
<dbReference type="InterPro" id="IPR049445">
    <property type="entry name" value="TetR_SbtR-like_C"/>
</dbReference>
<proteinExistence type="predicted"/>
<dbReference type="InterPro" id="IPR009057">
    <property type="entry name" value="Homeodomain-like_sf"/>
</dbReference>
<dbReference type="PANTHER" id="PTHR30055">
    <property type="entry name" value="HTH-TYPE TRANSCRIPTIONAL REGULATOR RUTR"/>
    <property type="match status" value="1"/>
</dbReference>
<gene>
    <name evidence="6" type="ORF">SAMN04489747_2943</name>
</gene>
<evidence type="ECO:0000313" key="7">
    <source>
        <dbReference type="Proteomes" id="UP000198546"/>
    </source>
</evidence>
<dbReference type="SUPFAM" id="SSF46689">
    <property type="entry name" value="Homeodomain-like"/>
    <property type="match status" value="1"/>
</dbReference>
<dbReference type="Proteomes" id="UP000198546">
    <property type="component" value="Chromosome i"/>
</dbReference>
<dbReference type="PRINTS" id="PR00455">
    <property type="entry name" value="HTHTETR"/>
</dbReference>
<dbReference type="PANTHER" id="PTHR30055:SF234">
    <property type="entry name" value="HTH-TYPE TRANSCRIPTIONAL REGULATOR BETI"/>
    <property type="match status" value="1"/>
</dbReference>
<dbReference type="InterPro" id="IPR001647">
    <property type="entry name" value="HTH_TetR"/>
</dbReference>
<name>A0A1G7BFJ2_9ACTN</name>
<dbReference type="SUPFAM" id="SSF48498">
    <property type="entry name" value="Tetracyclin repressor-like, C-terminal domain"/>
    <property type="match status" value="1"/>
</dbReference>
<protein>
    <submittedName>
        <fullName evidence="6">DNA-binding transcriptional regulator, AcrR family</fullName>
    </submittedName>
</protein>
<accession>A0A1G7BFJ2</accession>
<dbReference type="OrthoDB" id="9805134at2"/>
<dbReference type="Pfam" id="PF00440">
    <property type="entry name" value="TetR_N"/>
    <property type="match status" value="1"/>
</dbReference>
<dbReference type="InterPro" id="IPR036271">
    <property type="entry name" value="Tet_transcr_reg_TetR-rel_C_sf"/>
</dbReference>